<keyword evidence="4" id="KW-1185">Reference proteome</keyword>
<sequence length="222" mass="24933">MDARFTAASTSNGDDGAVEAPQGNNRINTIYLFTFLATLLLLGLISGSIITRAIILRRRWRRQREQSDVPPLTFGDVLLPARVVESRRIHQPTLKRPIMHDIWVLASGMLDPCSEWVHLKPLSFRACKTKKYQSSHSIVSCTPEPGKRRVHALRYFGGCELESSSIPPPSQPQGLVTVLVAMPSVRNARSTEGFPNVALGMRREPYITDEHYTKEILQRLMA</sequence>
<keyword evidence="2" id="KW-1133">Transmembrane helix</keyword>
<dbReference type="AlphaFoldDB" id="A0A0D7BN04"/>
<evidence type="ECO:0000256" key="1">
    <source>
        <dbReference type="SAM" id="MobiDB-lite"/>
    </source>
</evidence>
<evidence type="ECO:0000256" key="2">
    <source>
        <dbReference type="SAM" id="Phobius"/>
    </source>
</evidence>
<organism evidence="3 4">
    <name type="scientific">Cylindrobasidium torrendii FP15055 ss-10</name>
    <dbReference type="NCBI Taxonomy" id="1314674"/>
    <lineage>
        <taxon>Eukaryota</taxon>
        <taxon>Fungi</taxon>
        <taxon>Dikarya</taxon>
        <taxon>Basidiomycota</taxon>
        <taxon>Agaricomycotina</taxon>
        <taxon>Agaricomycetes</taxon>
        <taxon>Agaricomycetidae</taxon>
        <taxon>Agaricales</taxon>
        <taxon>Marasmiineae</taxon>
        <taxon>Physalacriaceae</taxon>
        <taxon>Cylindrobasidium</taxon>
    </lineage>
</organism>
<proteinExistence type="predicted"/>
<dbReference type="EMBL" id="KN880453">
    <property type="protein sequence ID" value="KIY71554.1"/>
    <property type="molecule type" value="Genomic_DNA"/>
</dbReference>
<dbReference type="Proteomes" id="UP000054007">
    <property type="component" value="Unassembled WGS sequence"/>
</dbReference>
<protein>
    <submittedName>
        <fullName evidence="3">Uncharacterized protein</fullName>
    </submittedName>
</protein>
<evidence type="ECO:0000313" key="3">
    <source>
        <dbReference type="EMBL" id="KIY71554.1"/>
    </source>
</evidence>
<keyword evidence="2" id="KW-0812">Transmembrane</keyword>
<accession>A0A0D7BN04</accession>
<feature type="region of interest" description="Disordered" evidence="1">
    <location>
        <begin position="1"/>
        <end position="20"/>
    </location>
</feature>
<name>A0A0D7BN04_9AGAR</name>
<feature type="transmembrane region" description="Helical" evidence="2">
    <location>
        <begin position="30"/>
        <end position="55"/>
    </location>
</feature>
<gene>
    <name evidence="3" type="ORF">CYLTODRAFT_418777</name>
</gene>
<evidence type="ECO:0000313" key="4">
    <source>
        <dbReference type="Proteomes" id="UP000054007"/>
    </source>
</evidence>
<reference evidence="3 4" key="1">
    <citation type="journal article" date="2015" name="Fungal Genet. Biol.">
        <title>Evolution of novel wood decay mechanisms in Agaricales revealed by the genome sequences of Fistulina hepatica and Cylindrobasidium torrendii.</title>
        <authorList>
            <person name="Floudas D."/>
            <person name="Held B.W."/>
            <person name="Riley R."/>
            <person name="Nagy L.G."/>
            <person name="Koehler G."/>
            <person name="Ransdell A.S."/>
            <person name="Younus H."/>
            <person name="Chow J."/>
            <person name="Chiniquy J."/>
            <person name="Lipzen A."/>
            <person name="Tritt A."/>
            <person name="Sun H."/>
            <person name="Haridas S."/>
            <person name="LaButti K."/>
            <person name="Ohm R.A."/>
            <person name="Kues U."/>
            <person name="Blanchette R.A."/>
            <person name="Grigoriev I.V."/>
            <person name="Minto R.E."/>
            <person name="Hibbett D.S."/>
        </authorList>
    </citation>
    <scope>NUCLEOTIDE SEQUENCE [LARGE SCALE GENOMIC DNA]</scope>
    <source>
        <strain evidence="3 4">FP15055 ss-10</strain>
    </source>
</reference>
<keyword evidence="2" id="KW-0472">Membrane</keyword>